<feature type="domain" description="Dynein heavy chain linker" evidence="14">
    <location>
        <begin position="439"/>
        <end position="717"/>
    </location>
</feature>
<dbReference type="Pfam" id="PF08385">
    <property type="entry name" value="DHC_N1"/>
    <property type="match status" value="1"/>
</dbReference>
<proteinExistence type="predicted"/>
<dbReference type="InterPro" id="IPR035699">
    <property type="entry name" value="AAA_6"/>
</dbReference>
<sequence>MADGRKTFVVTTIACAIAPAGQQEQYAAYLGQDENGAIAGFLDSTVSTLQAGVSGLGTGQLQLKLSNAAEFPEGCEFSVSDFTTHLWKAGLEDFERRMGPIEQRISQKLKELFGSVIIPSLTSAIGPGRGGDRAAAGTSLIQPQQVFAEIKRYSSLMGRKNIASALQDWMLEELSEMAAWKNSKLMTFDSQNSHVKTHFNDQLVTLLREVRQLQSLGFGVRKDILTEVEVANKFYRYGMVLKQRANYYNNIATEMVPCQKPMMLKDALDFEKVLMNPKDAQGKEITWRNAAALDGYVRRLNEVADRLAEKNRTLRKWHSVLADKVVTLAGTDLVRHKDKWAAGVKEMREVFGRLEAEGHTRESQSIARQLEEFKGKVTGMNGRWQELKPKGGPSGNPAVVLAKIQEYANAISELKEESAKLQKEAEAFKIDVPDFELMSEMEADVLATKAHWDRYADFLRERDEMANRDWLSMRDQVWKIEDFLAKWTKATAGKGSEDPIAIILQNEIANYTRCLPHLKSCLRGAGWEDSHWNQLFGMLGMKTTGAAGVSKETVTLTHFLEKADLVVKHADAIKALDAQAQGESVIRKALSELKEWGMMRDFLFTESTQSVAGRQRRTPLIKEWRDPMTEVGDNQSLVASLKQSSYYNMFKDEVSTWENKLSFLQEGLTLLNQIQRKWVYLEPIFGRGALPSQQQRFRNVDEDFRRVMASLESTKKVKFSQDQSTIQAMQSMEGEVVDLAPTVRITEQIETWLGDLTRSMKNTLQQQNEVLCAGRMNDEFRAAASQCLQLKEAVAFTEKAELALKAGPSGLAKFVAEMRGQLQKLTASDFTGHHLLQLKKQALVLDFIHYCDVAELLAKEKVAGTTDWSWTRQLRYYHRAEGSVKVAMAEAMFDYTWEYQGNASKLVYTPLTDKCYLTLTQGMALGYGGNPYGPAGTGKTESVKALGQALARQVLVFNCDEEFDFKSMGRIFVGLVKCGAWGCFDEFNRLDEEVLSAVSQQIQTIQTVLGISGRELRDARKAGQNVDAEVEAEIIIRSVAATKLPTLTYDDNSRFKALIADLFPGARLTDARNEALEKALAEAAESCKMELTQQQIDRTLQLHLACEQRIGVIIVGPSGSGKSTLWELLEKAYERLGRKPIVYKMNPKAMPRQQLLGSMNMDTREWSDGVLTAAARKVVKEPLEQRSWIICDGDVDPEWIESLNSVLDDNRLLTMPNGERIQFANNVNFIFECHSLEFASPATVSRCGMLFMSDEAMEVERMIQRWLKLNTKAGDEGTQMATWFKDYFDK</sequence>
<keyword evidence="8 11" id="KW-0175">Coiled coil</keyword>
<feature type="domain" description="Dynein heavy chain tail" evidence="13">
    <location>
        <begin position="161"/>
        <end position="275"/>
    </location>
</feature>
<dbReference type="GO" id="GO:0016887">
    <property type="term" value="F:ATP hydrolysis activity"/>
    <property type="evidence" value="ECO:0007669"/>
    <property type="project" value="InterPro"/>
</dbReference>
<dbReference type="EMBL" id="PGGS01000542">
    <property type="protein sequence ID" value="PNH03144.1"/>
    <property type="molecule type" value="Genomic_DNA"/>
</dbReference>
<evidence type="ECO:0000256" key="9">
    <source>
        <dbReference type="ARBA" id="ARBA00023175"/>
    </source>
</evidence>
<dbReference type="Gene3D" id="3.40.50.300">
    <property type="entry name" value="P-loop containing nucleotide triphosphate hydrolases"/>
    <property type="match status" value="2"/>
</dbReference>
<gene>
    <name evidence="16" type="ORF">TSOC_010820</name>
</gene>
<evidence type="ECO:0000256" key="8">
    <source>
        <dbReference type="ARBA" id="ARBA00023054"/>
    </source>
</evidence>
<evidence type="ECO:0000313" key="17">
    <source>
        <dbReference type="Proteomes" id="UP000236333"/>
    </source>
</evidence>
<dbReference type="InterPro" id="IPR013594">
    <property type="entry name" value="Dynein_heavy_tail"/>
</dbReference>
<keyword evidence="7" id="KW-0067">ATP-binding</keyword>
<dbReference type="GO" id="GO:1902850">
    <property type="term" value="P:microtubule cytoskeleton organization involved in mitosis"/>
    <property type="evidence" value="ECO:0007669"/>
    <property type="project" value="UniProtKB-ARBA"/>
</dbReference>
<evidence type="ECO:0000259" key="12">
    <source>
        <dbReference type="Pfam" id="PF07728"/>
    </source>
</evidence>
<dbReference type="GO" id="GO:0005938">
    <property type="term" value="C:cell cortex"/>
    <property type="evidence" value="ECO:0007669"/>
    <property type="project" value="UniProtKB-ARBA"/>
</dbReference>
<dbReference type="InterPro" id="IPR042222">
    <property type="entry name" value="Dynein_2_N"/>
</dbReference>
<dbReference type="GO" id="GO:0008569">
    <property type="term" value="F:minus-end-directed microtubule motor activity"/>
    <property type="evidence" value="ECO:0007669"/>
    <property type="project" value="UniProtKB-ARBA"/>
</dbReference>
<evidence type="ECO:0000256" key="6">
    <source>
        <dbReference type="ARBA" id="ARBA00022741"/>
    </source>
</evidence>
<evidence type="ECO:0000259" key="13">
    <source>
        <dbReference type="Pfam" id="PF08385"/>
    </source>
</evidence>
<keyword evidence="9" id="KW-0505">Motor protein</keyword>
<dbReference type="GO" id="GO:0005524">
    <property type="term" value="F:ATP binding"/>
    <property type="evidence" value="ECO:0007669"/>
    <property type="project" value="UniProtKB-KW"/>
</dbReference>
<dbReference type="OrthoDB" id="447173at2759"/>
<evidence type="ECO:0000313" key="16">
    <source>
        <dbReference type="EMBL" id="PNH03144.1"/>
    </source>
</evidence>
<comment type="caution">
    <text evidence="16">The sequence shown here is derived from an EMBL/GenBank/DDBJ whole genome shotgun (WGS) entry which is preliminary data.</text>
</comment>
<keyword evidence="10" id="KW-0206">Cytoskeleton</keyword>
<dbReference type="FunFam" id="3.40.50.300:FF:000996">
    <property type="entry name" value="Cytoplasmic dynein heavy chain"/>
    <property type="match status" value="1"/>
</dbReference>
<evidence type="ECO:0000259" key="14">
    <source>
        <dbReference type="Pfam" id="PF08393"/>
    </source>
</evidence>
<dbReference type="Pfam" id="PF07728">
    <property type="entry name" value="AAA_5"/>
    <property type="match status" value="1"/>
</dbReference>
<dbReference type="PANTHER" id="PTHR45703">
    <property type="entry name" value="DYNEIN HEAVY CHAIN"/>
    <property type="match status" value="1"/>
</dbReference>
<dbReference type="GO" id="GO:0000070">
    <property type="term" value="P:mitotic sister chromatid segregation"/>
    <property type="evidence" value="ECO:0007669"/>
    <property type="project" value="UniProtKB-ARBA"/>
</dbReference>
<keyword evidence="4" id="KW-0493">Microtubule</keyword>
<dbReference type="GO" id="GO:0030473">
    <property type="term" value="P:nuclear migration along microtubule"/>
    <property type="evidence" value="ECO:0007669"/>
    <property type="project" value="UniProtKB-ARBA"/>
</dbReference>
<dbReference type="GO" id="GO:0045505">
    <property type="term" value="F:dynein intermediate chain binding"/>
    <property type="evidence" value="ECO:0007669"/>
    <property type="project" value="InterPro"/>
</dbReference>
<feature type="domain" description="ATPase dynein-related AAA" evidence="12">
    <location>
        <begin position="1111"/>
        <end position="1247"/>
    </location>
</feature>
<protein>
    <recommendedName>
        <fullName evidence="2">Dynein heavy chain, cytoplasmic</fullName>
    </recommendedName>
</protein>
<dbReference type="Proteomes" id="UP000236333">
    <property type="component" value="Unassembled WGS sequence"/>
</dbReference>
<evidence type="ECO:0000259" key="15">
    <source>
        <dbReference type="Pfam" id="PF12774"/>
    </source>
</evidence>
<dbReference type="InterPro" id="IPR013602">
    <property type="entry name" value="Dynein_heavy_linker"/>
</dbReference>
<evidence type="ECO:0000256" key="4">
    <source>
        <dbReference type="ARBA" id="ARBA00022701"/>
    </source>
</evidence>
<keyword evidence="3" id="KW-0963">Cytoplasm</keyword>
<comment type="subcellular location">
    <subcellularLocation>
        <location evidence="1">Cytoplasm</location>
        <location evidence="1">Cytoskeleton</location>
    </subcellularLocation>
</comment>
<keyword evidence="5" id="KW-0677">Repeat</keyword>
<name>A0A2J7ZS92_9CHLO</name>
<dbReference type="InterPro" id="IPR011704">
    <property type="entry name" value="ATPase_dyneun-rel_AAA"/>
</dbReference>
<dbReference type="Gene3D" id="1.20.140.100">
    <property type="entry name" value="Dynein heavy chain, N-terminal domain 2"/>
    <property type="match status" value="1"/>
</dbReference>
<keyword evidence="6" id="KW-0547">Nucleotide-binding</keyword>
<evidence type="ECO:0000256" key="3">
    <source>
        <dbReference type="ARBA" id="ARBA00022490"/>
    </source>
</evidence>
<evidence type="ECO:0000256" key="10">
    <source>
        <dbReference type="ARBA" id="ARBA00023212"/>
    </source>
</evidence>
<feature type="domain" description="Dynein heavy chain hydrolytic ATP-binding dynein motor region" evidence="15">
    <location>
        <begin position="895"/>
        <end position="1009"/>
    </location>
</feature>
<evidence type="ECO:0000256" key="2">
    <source>
        <dbReference type="ARBA" id="ARBA00022197"/>
    </source>
</evidence>
<dbReference type="GO" id="GO:0051959">
    <property type="term" value="F:dynein light intermediate chain binding"/>
    <property type="evidence" value="ECO:0007669"/>
    <property type="project" value="InterPro"/>
</dbReference>
<dbReference type="Gene3D" id="1.20.58.1120">
    <property type="match status" value="1"/>
</dbReference>
<dbReference type="SUPFAM" id="SSF52540">
    <property type="entry name" value="P-loop containing nucleoside triphosphate hydrolases"/>
    <property type="match status" value="2"/>
</dbReference>
<organism evidence="16 17">
    <name type="scientific">Tetrabaena socialis</name>
    <dbReference type="NCBI Taxonomy" id="47790"/>
    <lineage>
        <taxon>Eukaryota</taxon>
        <taxon>Viridiplantae</taxon>
        <taxon>Chlorophyta</taxon>
        <taxon>core chlorophytes</taxon>
        <taxon>Chlorophyceae</taxon>
        <taxon>CS clade</taxon>
        <taxon>Chlamydomonadales</taxon>
        <taxon>Tetrabaenaceae</taxon>
        <taxon>Tetrabaena</taxon>
    </lineage>
</organism>
<feature type="non-terminal residue" evidence="16">
    <location>
        <position position="1290"/>
    </location>
</feature>
<feature type="coiled-coil region" evidence="11">
    <location>
        <begin position="404"/>
        <end position="431"/>
    </location>
</feature>
<dbReference type="GO" id="GO:0000235">
    <property type="term" value="C:astral microtubule"/>
    <property type="evidence" value="ECO:0007669"/>
    <property type="project" value="UniProtKB-ARBA"/>
</dbReference>
<dbReference type="Pfam" id="PF12774">
    <property type="entry name" value="AAA_6"/>
    <property type="match status" value="1"/>
</dbReference>
<dbReference type="InterPro" id="IPR027417">
    <property type="entry name" value="P-loop_NTPase"/>
</dbReference>
<dbReference type="GO" id="GO:0030286">
    <property type="term" value="C:dynein complex"/>
    <property type="evidence" value="ECO:0007669"/>
    <property type="project" value="InterPro"/>
</dbReference>
<dbReference type="Pfam" id="PF08393">
    <property type="entry name" value="DHC_N2"/>
    <property type="match status" value="1"/>
</dbReference>
<dbReference type="PANTHER" id="PTHR45703:SF22">
    <property type="entry name" value="DYNEIN CYTOPLASMIC 2 HEAVY CHAIN 1"/>
    <property type="match status" value="1"/>
</dbReference>
<evidence type="ECO:0000256" key="5">
    <source>
        <dbReference type="ARBA" id="ARBA00022737"/>
    </source>
</evidence>
<reference evidence="16 17" key="1">
    <citation type="journal article" date="2017" name="Mol. Biol. Evol.">
        <title>The 4-celled Tetrabaena socialis nuclear genome reveals the essential components for genetic control of cell number at the origin of multicellularity in the volvocine lineage.</title>
        <authorList>
            <person name="Featherston J."/>
            <person name="Arakaki Y."/>
            <person name="Hanschen E.R."/>
            <person name="Ferris P.J."/>
            <person name="Michod R.E."/>
            <person name="Olson B.J.S.C."/>
            <person name="Nozaki H."/>
            <person name="Durand P.M."/>
        </authorList>
    </citation>
    <scope>NUCLEOTIDE SEQUENCE [LARGE SCALE GENOMIC DNA]</scope>
    <source>
        <strain evidence="16 17">NIES-571</strain>
    </source>
</reference>
<accession>A0A2J7ZS92</accession>
<evidence type="ECO:0000256" key="7">
    <source>
        <dbReference type="ARBA" id="ARBA00022840"/>
    </source>
</evidence>
<dbReference type="InterPro" id="IPR026983">
    <property type="entry name" value="DHC"/>
</dbReference>
<evidence type="ECO:0000256" key="11">
    <source>
        <dbReference type="SAM" id="Coils"/>
    </source>
</evidence>
<keyword evidence="17" id="KW-1185">Reference proteome</keyword>
<evidence type="ECO:0000256" key="1">
    <source>
        <dbReference type="ARBA" id="ARBA00004245"/>
    </source>
</evidence>
<dbReference type="FunFam" id="3.40.50.300:FF:000706">
    <property type="entry name" value="Cytoplasmic dynein 2 heavy chain 1"/>
    <property type="match status" value="1"/>
</dbReference>